<dbReference type="OrthoDB" id="2688393at2759"/>
<evidence type="ECO:0000256" key="1">
    <source>
        <dbReference type="SAM" id="MobiDB-lite"/>
    </source>
</evidence>
<accession>A0A8I2Z038</accession>
<dbReference type="Proteomes" id="UP000683000">
    <property type="component" value="Unassembled WGS sequence"/>
</dbReference>
<comment type="caution">
    <text evidence="2">The sequence shown here is derived from an EMBL/GenBank/DDBJ whole genome shotgun (WGS) entry which is preliminary data.</text>
</comment>
<reference evidence="2" key="1">
    <citation type="submission" date="2021-03" db="EMBL/GenBank/DDBJ databases">
        <title>Evolutionary innovations through gain and loss of genes in the ectomycorrhizal Boletales.</title>
        <authorList>
            <person name="Wu G."/>
            <person name="Miyauchi S."/>
            <person name="Morin E."/>
            <person name="Yang Z.-L."/>
            <person name="Xu J."/>
            <person name="Martin F.M."/>
        </authorList>
    </citation>
    <scope>NUCLEOTIDE SEQUENCE</scope>
    <source>
        <strain evidence="2">BR01</strain>
    </source>
</reference>
<name>A0A8I2Z038_9AGAM</name>
<dbReference type="Pfam" id="PF18759">
    <property type="entry name" value="Plavaka"/>
    <property type="match status" value="1"/>
</dbReference>
<feature type="compositionally biased region" description="Basic and acidic residues" evidence="1">
    <location>
        <begin position="53"/>
        <end position="67"/>
    </location>
</feature>
<organism evidence="2 3">
    <name type="scientific">Boletus reticuloceps</name>
    <dbReference type="NCBI Taxonomy" id="495285"/>
    <lineage>
        <taxon>Eukaryota</taxon>
        <taxon>Fungi</taxon>
        <taxon>Dikarya</taxon>
        <taxon>Basidiomycota</taxon>
        <taxon>Agaricomycotina</taxon>
        <taxon>Agaricomycetes</taxon>
        <taxon>Agaricomycetidae</taxon>
        <taxon>Boletales</taxon>
        <taxon>Boletineae</taxon>
        <taxon>Boletaceae</taxon>
        <taxon>Boletoideae</taxon>
        <taxon>Boletus</taxon>
    </lineage>
</organism>
<dbReference type="InterPro" id="IPR041078">
    <property type="entry name" value="Plavaka"/>
</dbReference>
<gene>
    <name evidence="2" type="ORF">JVT61DRAFT_10315</name>
</gene>
<proteinExistence type="predicted"/>
<dbReference type="EMBL" id="JAGFBS010000004">
    <property type="protein sequence ID" value="KAG6379777.1"/>
    <property type="molecule type" value="Genomic_DNA"/>
</dbReference>
<keyword evidence="3" id="KW-1185">Reference proteome</keyword>
<dbReference type="AlphaFoldDB" id="A0A8I2Z038"/>
<evidence type="ECO:0000313" key="2">
    <source>
        <dbReference type="EMBL" id="KAG6379777.1"/>
    </source>
</evidence>
<evidence type="ECO:0000313" key="3">
    <source>
        <dbReference type="Proteomes" id="UP000683000"/>
    </source>
</evidence>
<protein>
    <submittedName>
        <fullName evidence="2">Uncharacterized protein</fullName>
    </submittedName>
</protein>
<feature type="region of interest" description="Disordered" evidence="1">
    <location>
        <begin position="45"/>
        <end position="75"/>
    </location>
</feature>
<sequence>MPNCPKCYKFFPNDKGVTFHLAQPNSACRVNRPIERVIIRAPQQDDSINVASEPERESADTWRTQEHLEEENPMAGIGEDSAAWWDMGTTDTNDDLHHPSEDIEPELNPPAILVKQSTSRWIVDRHLGAGQLKGDRQTFIACFELDGFSTYRKLNLYYPFSTLQDWQMANFLLTSRLSMRAINDFLSLELIKMLPLSFKSAKELRSCAEMLPSGPPWKFQIVPTTHPTKNPVHLYYCDSLECVEALFNHPLFAREMDLSPYRLFTTAERIVRLYMEWMSGDVAWEMQVRAPPLSLYQES</sequence>